<organism evidence="14 15">
    <name type="scientific">Mesomycoplasma lagogenitalium</name>
    <dbReference type="NCBI Taxonomy" id="171286"/>
    <lineage>
        <taxon>Bacteria</taxon>
        <taxon>Bacillati</taxon>
        <taxon>Mycoplasmatota</taxon>
        <taxon>Mycoplasmoidales</taxon>
        <taxon>Metamycoplasmataceae</taxon>
        <taxon>Mesomycoplasma</taxon>
    </lineage>
</organism>
<dbReference type="NCBIfam" id="TIGR00046">
    <property type="entry name" value="RsmE family RNA methyltransferase"/>
    <property type="match status" value="1"/>
</dbReference>
<dbReference type="GO" id="GO:0032259">
    <property type="term" value="P:methylation"/>
    <property type="evidence" value="ECO:0007669"/>
    <property type="project" value="UniProtKB-KW"/>
</dbReference>
<keyword evidence="8 12" id="KW-0808">Transferase</keyword>
<sequence length="222" mass="26226">MMRFFAQKREGNYFILSKETLAHIKVARVEKENFICIYNEKFYECVLHNDLALIIKEIEENHEFQGEVAIACAIINTKRFEWMIQKATELGATRLIPLLTERVEQKLGEDLIKKVERWNEIAKNAAEQSFRNKPMQVDFPVKFEKVFENFYKFRYIAHEKVEYKINNTFFPQDSIFLIGPEGGFTDKEVQLALDNDYQLISLGKRILRSETAPLFILSRIEE</sequence>
<dbReference type="SUPFAM" id="SSF75217">
    <property type="entry name" value="alpha/beta knot"/>
    <property type="match status" value="1"/>
</dbReference>
<evidence type="ECO:0000256" key="6">
    <source>
        <dbReference type="ARBA" id="ARBA00022552"/>
    </source>
</evidence>
<dbReference type="CDD" id="cd18084">
    <property type="entry name" value="RsmE-like"/>
    <property type="match status" value="1"/>
</dbReference>
<dbReference type="Gene3D" id="3.40.1280.10">
    <property type="match status" value="1"/>
</dbReference>
<dbReference type="PANTHER" id="PTHR30027">
    <property type="entry name" value="RIBOSOMAL RNA SMALL SUBUNIT METHYLTRANSFERASE E"/>
    <property type="match status" value="1"/>
</dbReference>
<comment type="function">
    <text evidence="10 12">Specifically methylates the N3 position of the uracil ring of uridine 1498 (m3U1498) in 16S rRNA. Acts on the fully assembled 30S ribosomal subunit.</text>
</comment>
<comment type="subcellular location">
    <subcellularLocation>
        <location evidence="1 12">Cytoplasm</location>
    </subcellularLocation>
</comment>
<protein>
    <recommendedName>
        <fullName evidence="4 12">Ribosomal RNA small subunit methyltransferase E</fullName>
        <ecNumber evidence="3 12">2.1.1.193</ecNumber>
    </recommendedName>
</protein>
<gene>
    <name evidence="14" type="ORF">QEG99_00690</name>
</gene>
<feature type="domain" description="Ribosomal RNA small subunit methyltransferase E methyltransferase" evidence="13">
    <location>
        <begin position="65"/>
        <end position="220"/>
    </location>
</feature>
<dbReference type="InterPro" id="IPR046886">
    <property type="entry name" value="RsmE_MTase_dom"/>
</dbReference>
<dbReference type="PANTHER" id="PTHR30027:SF3">
    <property type="entry name" value="16S RRNA (URACIL(1498)-N(3))-METHYLTRANSFERASE"/>
    <property type="match status" value="1"/>
</dbReference>
<evidence type="ECO:0000256" key="7">
    <source>
        <dbReference type="ARBA" id="ARBA00022603"/>
    </source>
</evidence>
<evidence type="ECO:0000256" key="4">
    <source>
        <dbReference type="ARBA" id="ARBA00013673"/>
    </source>
</evidence>
<dbReference type="PIRSF" id="PIRSF015601">
    <property type="entry name" value="MTase_slr0722"/>
    <property type="match status" value="1"/>
</dbReference>
<reference evidence="14" key="1">
    <citation type="submission" date="2023-04" db="EMBL/GenBank/DDBJ databases">
        <title>Completed genome of Mycoplasma lagogenitalium type strain 12MS.</title>
        <authorList>
            <person name="Spergser J."/>
        </authorList>
    </citation>
    <scope>NUCLEOTIDE SEQUENCE</scope>
    <source>
        <strain evidence="14">12MS</strain>
    </source>
</reference>
<dbReference type="Proteomes" id="UP001179842">
    <property type="component" value="Chromosome"/>
</dbReference>
<accession>A0ABY8LXC9</accession>
<evidence type="ECO:0000256" key="12">
    <source>
        <dbReference type="PIRNR" id="PIRNR015601"/>
    </source>
</evidence>
<keyword evidence="9 12" id="KW-0949">S-adenosyl-L-methionine</keyword>
<dbReference type="NCBIfam" id="NF008701">
    <property type="entry name" value="PRK11713.5-5"/>
    <property type="match status" value="1"/>
</dbReference>
<dbReference type="GO" id="GO:0008168">
    <property type="term" value="F:methyltransferase activity"/>
    <property type="evidence" value="ECO:0007669"/>
    <property type="project" value="UniProtKB-KW"/>
</dbReference>
<evidence type="ECO:0000256" key="1">
    <source>
        <dbReference type="ARBA" id="ARBA00004496"/>
    </source>
</evidence>
<dbReference type="EMBL" id="CP122979">
    <property type="protein sequence ID" value="WGI36792.1"/>
    <property type="molecule type" value="Genomic_DNA"/>
</dbReference>
<keyword evidence="7 12" id="KW-0489">Methyltransferase</keyword>
<proteinExistence type="inferred from homology"/>
<comment type="similarity">
    <text evidence="2 12">Belongs to the RNA methyltransferase RsmE family.</text>
</comment>
<evidence type="ECO:0000313" key="14">
    <source>
        <dbReference type="EMBL" id="WGI36792.1"/>
    </source>
</evidence>
<evidence type="ECO:0000256" key="2">
    <source>
        <dbReference type="ARBA" id="ARBA00005528"/>
    </source>
</evidence>
<evidence type="ECO:0000256" key="11">
    <source>
        <dbReference type="ARBA" id="ARBA00047944"/>
    </source>
</evidence>
<dbReference type="EC" id="2.1.1.193" evidence="3 12"/>
<dbReference type="InterPro" id="IPR006700">
    <property type="entry name" value="RsmE"/>
</dbReference>
<dbReference type="Gene3D" id="2.40.240.20">
    <property type="entry name" value="Hypothetical PUA domain-like, domain 1"/>
    <property type="match status" value="1"/>
</dbReference>
<dbReference type="InterPro" id="IPR029026">
    <property type="entry name" value="tRNA_m1G_MTases_N"/>
</dbReference>
<evidence type="ECO:0000256" key="5">
    <source>
        <dbReference type="ARBA" id="ARBA00022490"/>
    </source>
</evidence>
<evidence type="ECO:0000256" key="3">
    <source>
        <dbReference type="ARBA" id="ARBA00012328"/>
    </source>
</evidence>
<dbReference type="RefSeq" id="WP_280102094.1">
    <property type="nucleotide sequence ID" value="NZ_CP122979.1"/>
</dbReference>
<name>A0ABY8LXC9_9BACT</name>
<evidence type="ECO:0000256" key="8">
    <source>
        <dbReference type="ARBA" id="ARBA00022679"/>
    </source>
</evidence>
<evidence type="ECO:0000256" key="9">
    <source>
        <dbReference type="ARBA" id="ARBA00022691"/>
    </source>
</evidence>
<comment type="catalytic activity">
    <reaction evidence="11 12">
        <text>uridine(1498) in 16S rRNA + S-adenosyl-L-methionine = N(3)-methyluridine(1498) in 16S rRNA + S-adenosyl-L-homocysteine + H(+)</text>
        <dbReference type="Rhea" id="RHEA:42920"/>
        <dbReference type="Rhea" id="RHEA-COMP:10283"/>
        <dbReference type="Rhea" id="RHEA-COMP:10284"/>
        <dbReference type="ChEBI" id="CHEBI:15378"/>
        <dbReference type="ChEBI" id="CHEBI:57856"/>
        <dbReference type="ChEBI" id="CHEBI:59789"/>
        <dbReference type="ChEBI" id="CHEBI:65315"/>
        <dbReference type="ChEBI" id="CHEBI:74502"/>
        <dbReference type="EC" id="2.1.1.193"/>
    </reaction>
</comment>
<keyword evidence="15" id="KW-1185">Reference proteome</keyword>
<dbReference type="InterPro" id="IPR029028">
    <property type="entry name" value="Alpha/beta_knot_MTases"/>
</dbReference>
<evidence type="ECO:0000259" key="13">
    <source>
        <dbReference type="Pfam" id="PF04452"/>
    </source>
</evidence>
<dbReference type="Pfam" id="PF04452">
    <property type="entry name" value="Methyltrans_RNA"/>
    <property type="match status" value="1"/>
</dbReference>
<evidence type="ECO:0000256" key="10">
    <source>
        <dbReference type="ARBA" id="ARBA00025699"/>
    </source>
</evidence>
<evidence type="ECO:0000313" key="15">
    <source>
        <dbReference type="Proteomes" id="UP001179842"/>
    </source>
</evidence>
<keyword evidence="6 12" id="KW-0698">rRNA processing</keyword>
<keyword evidence="5 12" id="KW-0963">Cytoplasm</keyword>